<dbReference type="InterPro" id="IPR013342">
    <property type="entry name" value="Mandelate_racemase_C"/>
</dbReference>
<dbReference type="InterPro" id="IPR036849">
    <property type="entry name" value="Enolase-like_C_sf"/>
</dbReference>
<dbReference type="SUPFAM" id="SSF54826">
    <property type="entry name" value="Enolase N-terminal domain-like"/>
    <property type="match status" value="1"/>
</dbReference>
<dbReference type="InterPro" id="IPR018110">
    <property type="entry name" value="Mandel_Rmase/mucon_lact_enz_CS"/>
</dbReference>
<evidence type="ECO:0000313" key="3">
    <source>
        <dbReference type="EMBL" id="GAA0593880.1"/>
    </source>
</evidence>
<dbReference type="SFLD" id="SFLDS00001">
    <property type="entry name" value="Enolase"/>
    <property type="match status" value="1"/>
</dbReference>
<dbReference type="PANTHER" id="PTHR48080:SF2">
    <property type="entry name" value="D-GALACTONATE DEHYDRATASE"/>
    <property type="match status" value="1"/>
</dbReference>
<sequence length="378" mass="40310">MSGFTIARIGAFVLRAPIAEPVVTSFFTIRDRVSVLVRVEDADGAHGWGEVWCNFPSYGAEHRGLVLHRTIAPMALGRTVDDPVALWRELAMRTHAWALQSGDAGAFAAPLAGLDAALWDLKARRAGLPLARLLGGEVRDVPVYASGLNPGNGPETAERARAEGHRRFKQKIGFGEEVDFSNLRRIASGLRGDEALLVDANQGWTAEEARRMALRLNELPLGWVEEPIAADRPEAEWRALAEAYAAPLAAGENLRGQDLLRAASDPWLGVVQPDIGKWGGVSGCFAVGQAAVEAGKRYCPHWLSGGIGLMASAHLLSAVGGQGLLEVDSNPNPLRASLAQPFPDLVEGAFVLTHAPGIGVEPDMRAASPFLVAEHEAA</sequence>
<evidence type="ECO:0000256" key="1">
    <source>
        <dbReference type="ARBA" id="ARBA00023239"/>
    </source>
</evidence>
<name>A0ABP3QTA5_9PROT</name>
<keyword evidence="1" id="KW-0456">Lyase</keyword>
<accession>A0ABP3QTA5</accession>
<feature type="domain" description="Mandelate racemase/muconate lactonizing enzyme C-terminal" evidence="2">
    <location>
        <begin position="154"/>
        <end position="247"/>
    </location>
</feature>
<reference evidence="4" key="1">
    <citation type="journal article" date="2019" name="Int. J. Syst. Evol. Microbiol.">
        <title>The Global Catalogue of Microorganisms (GCM) 10K type strain sequencing project: providing services to taxonomists for standard genome sequencing and annotation.</title>
        <authorList>
            <consortium name="The Broad Institute Genomics Platform"/>
            <consortium name="The Broad Institute Genome Sequencing Center for Infectious Disease"/>
            <person name="Wu L."/>
            <person name="Ma J."/>
        </authorList>
    </citation>
    <scope>NUCLEOTIDE SEQUENCE [LARGE SCALE GENOMIC DNA]</scope>
    <source>
        <strain evidence="4">JCM 9933</strain>
    </source>
</reference>
<comment type="caution">
    <text evidence="3">The sequence shown here is derived from an EMBL/GenBank/DDBJ whole genome shotgun (WGS) entry which is preliminary data.</text>
</comment>
<dbReference type="SFLD" id="SFLDG00179">
    <property type="entry name" value="mandelate_racemase"/>
    <property type="match status" value="1"/>
</dbReference>
<dbReference type="PANTHER" id="PTHR48080">
    <property type="entry name" value="D-GALACTONATE DEHYDRATASE-RELATED"/>
    <property type="match status" value="1"/>
</dbReference>
<gene>
    <name evidence="3" type="ORF">GCM10009416_35310</name>
</gene>
<dbReference type="Gene3D" id="3.20.20.120">
    <property type="entry name" value="Enolase-like C-terminal domain"/>
    <property type="match status" value="1"/>
</dbReference>
<dbReference type="Pfam" id="PF13378">
    <property type="entry name" value="MR_MLE_C"/>
    <property type="match status" value="1"/>
</dbReference>
<dbReference type="EMBL" id="BAAAFZ010000055">
    <property type="protein sequence ID" value="GAA0593880.1"/>
    <property type="molecule type" value="Genomic_DNA"/>
</dbReference>
<dbReference type="CDD" id="cd03316">
    <property type="entry name" value="MR_like"/>
    <property type="match status" value="1"/>
</dbReference>
<dbReference type="Proteomes" id="UP001501588">
    <property type="component" value="Unassembled WGS sequence"/>
</dbReference>
<dbReference type="InterPro" id="IPR029065">
    <property type="entry name" value="Enolase_C-like"/>
</dbReference>
<evidence type="ECO:0000313" key="4">
    <source>
        <dbReference type="Proteomes" id="UP001501588"/>
    </source>
</evidence>
<dbReference type="Pfam" id="PF02746">
    <property type="entry name" value="MR_MLE_N"/>
    <property type="match status" value="1"/>
</dbReference>
<dbReference type="RefSeq" id="WP_343896700.1">
    <property type="nucleotide sequence ID" value="NZ_BAAAFZ010000055.1"/>
</dbReference>
<proteinExistence type="predicted"/>
<evidence type="ECO:0000259" key="2">
    <source>
        <dbReference type="SMART" id="SM00922"/>
    </source>
</evidence>
<organism evidence="3 4">
    <name type="scientific">Craurococcus roseus</name>
    <dbReference type="NCBI Taxonomy" id="77585"/>
    <lineage>
        <taxon>Bacteria</taxon>
        <taxon>Pseudomonadati</taxon>
        <taxon>Pseudomonadota</taxon>
        <taxon>Alphaproteobacteria</taxon>
        <taxon>Acetobacterales</taxon>
        <taxon>Acetobacteraceae</taxon>
        <taxon>Craurococcus</taxon>
    </lineage>
</organism>
<dbReference type="PROSITE" id="PS00909">
    <property type="entry name" value="MR_MLE_2"/>
    <property type="match status" value="1"/>
</dbReference>
<dbReference type="InterPro" id="IPR013341">
    <property type="entry name" value="Mandelate_racemase_N_dom"/>
</dbReference>
<dbReference type="Gene3D" id="3.30.390.10">
    <property type="entry name" value="Enolase-like, N-terminal domain"/>
    <property type="match status" value="1"/>
</dbReference>
<dbReference type="SUPFAM" id="SSF51604">
    <property type="entry name" value="Enolase C-terminal domain-like"/>
    <property type="match status" value="1"/>
</dbReference>
<dbReference type="InterPro" id="IPR034593">
    <property type="entry name" value="DgoD-like"/>
</dbReference>
<dbReference type="SMART" id="SM00922">
    <property type="entry name" value="MR_MLE"/>
    <property type="match status" value="1"/>
</dbReference>
<dbReference type="InterPro" id="IPR029017">
    <property type="entry name" value="Enolase-like_N"/>
</dbReference>
<keyword evidence="4" id="KW-1185">Reference proteome</keyword>
<protein>
    <submittedName>
        <fullName evidence="3">Mandelate racemase/muconate lactonizing enzyme family protein</fullName>
    </submittedName>
</protein>